<dbReference type="Pfam" id="PF11774">
    <property type="entry name" value="Lsr2"/>
    <property type="match status" value="1"/>
</dbReference>
<evidence type="ECO:0000313" key="5">
    <source>
        <dbReference type="Proteomes" id="UP001236806"/>
    </source>
</evidence>
<reference evidence="4 5" key="1">
    <citation type="submission" date="2023-07" db="EMBL/GenBank/DDBJ databases">
        <title>Comparative genomics of wheat-associated soil bacteria to identify genetic determinants of phenazine resistance.</title>
        <authorList>
            <person name="Mouncey N."/>
        </authorList>
    </citation>
    <scope>NUCLEOTIDE SEQUENCE [LARGE SCALE GENOMIC DNA]</scope>
    <source>
        <strain evidence="4 5">W1I3</strain>
    </source>
</reference>
<dbReference type="InterPro" id="IPR042261">
    <property type="entry name" value="Lsr2-like_dimerization"/>
</dbReference>
<protein>
    <recommendedName>
        <fullName evidence="6">Protein lsr2</fullName>
    </recommendedName>
</protein>
<comment type="caution">
    <text evidence="4">The sequence shown here is derived from an EMBL/GenBank/DDBJ whole genome shotgun (WGS) entry which is preliminary data.</text>
</comment>
<dbReference type="InterPro" id="IPR036625">
    <property type="entry name" value="E3-bd_dom_sf"/>
</dbReference>
<evidence type="ECO:0008006" key="6">
    <source>
        <dbReference type="Google" id="ProtNLM"/>
    </source>
</evidence>
<evidence type="ECO:0000259" key="2">
    <source>
        <dbReference type="Pfam" id="PF11774"/>
    </source>
</evidence>
<dbReference type="Pfam" id="PF23359">
    <property type="entry name" value="Lsr2_DNA-bd"/>
    <property type="match status" value="1"/>
</dbReference>
<evidence type="ECO:0000259" key="3">
    <source>
        <dbReference type="Pfam" id="PF23359"/>
    </source>
</evidence>
<accession>A0ABU0PJ45</accession>
<evidence type="ECO:0000313" key="4">
    <source>
        <dbReference type="EMBL" id="MDQ0673980.1"/>
    </source>
</evidence>
<feature type="domain" description="Lsr2 dimerization" evidence="2">
    <location>
        <begin position="1"/>
        <end position="57"/>
    </location>
</feature>
<evidence type="ECO:0000256" key="1">
    <source>
        <dbReference type="ARBA" id="ARBA00023125"/>
    </source>
</evidence>
<feature type="domain" description="Lsr2 DNA-binding" evidence="3">
    <location>
        <begin position="74"/>
        <end position="107"/>
    </location>
</feature>
<name>A0ABU0PJ45_9MICC</name>
<organism evidence="4 5">
    <name type="scientific">Pseudarthrobacter siccitolerans</name>
    <dbReference type="NCBI Taxonomy" id="861266"/>
    <lineage>
        <taxon>Bacteria</taxon>
        <taxon>Bacillati</taxon>
        <taxon>Actinomycetota</taxon>
        <taxon>Actinomycetes</taxon>
        <taxon>Micrococcales</taxon>
        <taxon>Micrococcaceae</taxon>
        <taxon>Pseudarthrobacter</taxon>
    </lineage>
</organism>
<gene>
    <name evidence="4" type="ORF">QFZ36_001541</name>
</gene>
<dbReference type="Gene3D" id="3.30.60.230">
    <property type="entry name" value="Lsr2, dimerization domain"/>
    <property type="match status" value="1"/>
</dbReference>
<dbReference type="Gene3D" id="4.10.320.10">
    <property type="entry name" value="E3-binding domain"/>
    <property type="match status" value="1"/>
</dbReference>
<dbReference type="InterPro" id="IPR055370">
    <property type="entry name" value="Lsr2_DNA-bd"/>
</dbReference>
<proteinExistence type="predicted"/>
<dbReference type="Proteomes" id="UP001236806">
    <property type="component" value="Unassembled WGS sequence"/>
</dbReference>
<keyword evidence="1" id="KW-0238">DNA-binding</keyword>
<dbReference type="EMBL" id="JAUSXB010000001">
    <property type="protein sequence ID" value="MDQ0673980.1"/>
    <property type="molecule type" value="Genomic_DNA"/>
</dbReference>
<dbReference type="InterPro" id="IPR024412">
    <property type="entry name" value="Lsr2_dim_dom"/>
</dbReference>
<dbReference type="RefSeq" id="WP_306635242.1">
    <property type="nucleotide sequence ID" value="NZ_JAUSXB010000001.1"/>
</dbReference>
<sequence>MAIKQIMILVDDLDGSDADETVSFALDGNPYEIDLNSSHAEELRSILRPYVEAGRKEAPRARTKRRPTRENIAPTTAQVRAWAQAQGITVNNRGRVGAEILAQYEAAH</sequence>
<keyword evidence="5" id="KW-1185">Reference proteome</keyword>